<evidence type="ECO:0000313" key="7">
    <source>
        <dbReference type="Proteomes" id="UP000008694"/>
    </source>
</evidence>
<evidence type="ECO:0000259" key="5">
    <source>
        <dbReference type="Pfam" id="PF02902"/>
    </source>
</evidence>
<protein>
    <submittedName>
        <fullName evidence="6">Predicted protein</fullName>
    </submittedName>
</protein>
<evidence type="ECO:0000256" key="2">
    <source>
        <dbReference type="ARBA" id="ARBA00022670"/>
    </source>
</evidence>
<dbReference type="EMBL" id="GL348719">
    <property type="protein sequence ID" value="EFH46543.1"/>
    <property type="molecule type" value="Genomic_DNA"/>
</dbReference>
<dbReference type="Gramene" id="Al_scaffold_0007_2829">
    <property type="protein sequence ID" value="Al_scaffold_0007_2829"/>
    <property type="gene ID" value="Al_scaffold_0007_2829"/>
</dbReference>
<accession>D7MBC4</accession>
<dbReference type="GO" id="GO:0006508">
    <property type="term" value="P:proteolysis"/>
    <property type="evidence" value="ECO:0007669"/>
    <property type="project" value="UniProtKB-KW"/>
</dbReference>
<evidence type="ECO:0000256" key="1">
    <source>
        <dbReference type="ARBA" id="ARBA00005234"/>
    </source>
</evidence>
<sequence>MNGTISELDKNMRNIMDALESKFESLVTKRLSDVDVKEMKESKPEFATSNNNEDDEANSKSPSWVVEENPTSHDGLPIQRVVKKVYTVRNKKKKEGELSDDLILFEKKEGTKAERKNYQKAALKLEATKTAVKGCSKPALAVAVTKAAKKGGSKAVVKEVAAKNLGFKASKIGGEKATVKDEAAKKDGSKAANKSATMAGNKMKKKSITQEDDVLDVTDQVKDDALKMVSSSEDTFSDPGQQHTNKVLNATLIAMVEKIKNLDEGIIVGRRVPQLAGSQKYPYVGNSIVKRIITDGEPSSSIPDHLKPASDEKVHQLFDFLEEDEEDDLIQTSNPDTRFYWQILTLREQWPHEKYGWLKNYHMGAAMAMFCKRLMREPSAYPNQRITFLDQYMLRELAKDYKHFSKGQMIPAMMSAMVPEEIRKKSNARLEVKRITKKVPLNKDPGDCAIYTIKYIECLALGTSFDGLCNENMKAIRIKLAAELYDEVRETARPYELDMCREKAKSLNSKTLSSFFYFISCHLGFVGSSCFFVSQT</sequence>
<dbReference type="InterPro" id="IPR003653">
    <property type="entry name" value="Peptidase_C48_C"/>
</dbReference>
<proteinExistence type="inferred from homology"/>
<reference evidence="7" key="1">
    <citation type="journal article" date="2011" name="Nat. Genet.">
        <title>The Arabidopsis lyrata genome sequence and the basis of rapid genome size change.</title>
        <authorList>
            <person name="Hu T.T."/>
            <person name="Pattyn P."/>
            <person name="Bakker E.G."/>
            <person name="Cao J."/>
            <person name="Cheng J.-F."/>
            <person name="Clark R.M."/>
            <person name="Fahlgren N."/>
            <person name="Fawcett J.A."/>
            <person name="Grimwood J."/>
            <person name="Gundlach H."/>
            <person name="Haberer G."/>
            <person name="Hollister J.D."/>
            <person name="Ossowski S."/>
            <person name="Ottilar R.P."/>
            <person name="Salamov A.A."/>
            <person name="Schneeberger K."/>
            <person name="Spannagl M."/>
            <person name="Wang X."/>
            <person name="Yang L."/>
            <person name="Nasrallah M.E."/>
            <person name="Bergelson J."/>
            <person name="Carrington J.C."/>
            <person name="Gaut B.S."/>
            <person name="Schmutz J."/>
            <person name="Mayer K.F.X."/>
            <person name="Van de Peer Y."/>
            <person name="Grigoriev I.V."/>
            <person name="Nordborg M."/>
            <person name="Weigel D."/>
            <person name="Guo Y.-L."/>
        </authorList>
    </citation>
    <scope>NUCLEOTIDE SEQUENCE [LARGE SCALE GENOMIC DNA]</scope>
    <source>
        <strain evidence="7">cv. MN47</strain>
    </source>
</reference>
<feature type="domain" description="Ubiquitin-like protease family profile" evidence="5">
    <location>
        <begin position="408"/>
        <end position="489"/>
    </location>
</feature>
<name>D7MBC4_ARALL</name>
<comment type="similarity">
    <text evidence="1">Belongs to the peptidase C48 family.</text>
</comment>
<feature type="region of interest" description="Disordered" evidence="4">
    <location>
        <begin position="37"/>
        <end position="76"/>
    </location>
</feature>
<evidence type="ECO:0000256" key="4">
    <source>
        <dbReference type="SAM" id="MobiDB-lite"/>
    </source>
</evidence>
<dbReference type="Pfam" id="PF02902">
    <property type="entry name" value="Peptidase_C48"/>
    <property type="match status" value="1"/>
</dbReference>
<dbReference type="GO" id="GO:0008234">
    <property type="term" value="F:cysteine-type peptidase activity"/>
    <property type="evidence" value="ECO:0007669"/>
    <property type="project" value="InterPro"/>
</dbReference>
<dbReference type="Proteomes" id="UP000008694">
    <property type="component" value="Unassembled WGS sequence"/>
</dbReference>
<dbReference type="AlphaFoldDB" id="D7MBC4"/>
<dbReference type="HOGENOM" id="CLU_508407_0_0_1"/>
<organism evidence="7">
    <name type="scientific">Arabidopsis lyrata subsp. lyrata</name>
    <name type="common">Lyre-leaved rock-cress</name>
    <dbReference type="NCBI Taxonomy" id="81972"/>
    <lineage>
        <taxon>Eukaryota</taxon>
        <taxon>Viridiplantae</taxon>
        <taxon>Streptophyta</taxon>
        <taxon>Embryophyta</taxon>
        <taxon>Tracheophyta</taxon>
        <taxon>Spermatophyta</taxon>
        <taxon>Magnoliopsida</taxon>
        <taxon>eudicotyledons</taxon>
        <taxon>Gunneridae</taxon>
        <taxon>Pentapetalae</taxon>
        <taxon>rosids</taxon>
        <taxon>malvids</taxon>
        <taxon>Brassicales</taxon>
        <taxon>Brassicaceae</taxon>
        <taxon>Camelineae</taxon>
        <taxon>Arabidopsis</taxon>
    </lineage>
</organism>
<evidence type="ECO:0000256" key="3">
    <source>
        <dbReference type="ARBA" id="ARBA00022801"/>
    </source>
</evidence>
<dbReference type="Gene3D" id="3.40.395.10">
    <property type="entry name" value="Adenoviral Proteinase, Chain A"/>
    <property type="match status" value="1"/>
</dbReference>
<gene>
    <name evidence="6" type="ORF">ARALYDRAFT_658774</name>
</gene>
<evidence type="ECO:0000313" key="6">
    <source>
        <dbReference type="EMBL" id="EFH46543.1"/>
    </source>
</evidence>
<keyword evidence="3" id="KW-0378">Hydrolase</keyword>
<keyword evidence="7" id="KW-1185">Reference proteome</keyword>
<keyword evidence="2" id="KW-0645">Protease</keyword>
<dbReference type="SUPFAM" id="SSF54001">
    <property type="entry name" value="Cysteine proteinases"/>
    <property type="match status" value="1"/>
</dbReference>
<dbReference type="InterPro" id="IPR038765">
    <property type="entry name" value="Papain-like_cys_pep_sf"/>
</dbReference>